<dbReference type="Pfam" id="PF05258">
    <property type="entry name" value="DciA"/>
    <property type="match status" value="1"/>
</dbReference>
<evidence type="ECO:0008006" key="3">
    <source>
        <dbReference type="Google" id="ProtNLM"/>
    </source>
</evidence>
<dbReference type="EMBL" id="JACIIU010000002">
    <property type="protein sequence ID" value="MBB6260380.1"/>
    <property type="molecule type" value="Genomic_DNA"/>
</dbReference>
<dbReference type="InterPro" id="IPR010593">
    <property type="entry name" value="DUF1159"/>
</dbReference>
<accession>A0A841LTZ9</accession>
<evidence type="ECO:0000313" key="2">
    <source>
        <dbReference type="Proteomes" id="UP000555393"/>
    </source>
</evidence>
<dbReference type="PIRSF" id="PIRSF032064">
    <property type="entry name" value="UCP032064"/>
    <property type="match status" value="1"/>
</dbReference>
<organism evidence="1 2">
    <name type="scientific">Paenochrobactrum gallinarii</name>
    <dbReference type="NCBI Taxonomy" id="643673"/>
    <lineage>
        <taxon>Bacteria</taxon>
        <taxon>Pseudomonadati</taxon>
        <taxon>Pseudomonadota</taxon>
        <taxon>Alphaproteobacteria</taxon>
        <taxon>Hyphomicrobiales</taxon>
        <taxon>Brucellaceae</taxon>
        <taxon>Paenochrobactrum</taxon>
    </lineage>
</organism>
<protein>
    <recommendedName>
        <fullName evidence="3">DUF721 domain-containing protein</fullName>
    </recommendedName>
</protein>
<proteinExistence type="predicted"/>
<dbReference type="RefSeq" id="WP_184220542.1">
    <property type="nucleotide sequence ID" value="NZ_JACIIU010000002.1"/>
</dbReference>
<reference evidence="1 2" key="1">
    <citation type="submission" date="2020-08" db="EMBL/GenBank/DDBJ databases">
        <title>Genomic Encyclopedia of Type Strains, Phase IV (KMG-IV): sequencing the most valuable type-strain genomes for metagenomic binning, comparative biology and taxonomic classification.</title>
        <authorList>
            <person name="Goeker M."/>
        </authorList>
    </citation>
    <scope>NUCLEOTIDE SEQUENCE [LARGE SCALE GENOMIC DNA]</scope>
    <source>
        <strain evidence="1 2">DSM 22336</strain>
    </source>
</reference>
<sequence length="169" mass="18802">MTGKKEGRGFRPLADTTSDLLDPVLRKRAGINLSLIQSWEDIVGANVGQSSRPLKIMWPRRLHENDPFQPATLVVACEGFAAMRMQHETGEIINRVNGFLGFAAIGRIKIEQKPLTGKQQRRLRKPVDIPPSQARKIEGQTSVIEDDGLRGALERLGRSIAASKLKNKR</sequence>
<name>A0A841LTZ9_9HYPH</name>
<dbReference type="AlphaFoldDB" id="A0A841LTZ9"/>
<gene>
    <name evidence="1" type="ORF">FHS77_000904</name>
</gene>
<dbReference type="Proteomes" id="UP000555393">
    <property type="component" value="Unassembled WGS sequence"/>
</dbReference>
<comment type="caution">
    <text evidence="1">The sequence shown here is derived from an EMBL/GenBank/DDBJ whole genome shotgun (WGS) entry which is preliminary data.</text>
</comment>
<keyword evidence="2" id="KW-1185">Reference proteome</keyword>
<evidence type="ECO:0000313" key="1">
    <source>
        <dbReference type="EMBL" id="MBB6260380.1"/>
    </source>
</evidence>
<dbReference type="InterPro" id="IPR007922">
    <property type="entry name" value="DciA-like"/>
</dbReference>